<feature type="domain" description="Ferric siderophore reductase C-terminal" evidence="1">
    <location>
        <begin position="281"/>
        <end position="301"/>
    </location>
</feature>
<accession>A0ABT6ZST1</accession>
<name>A0ABT6ZST1_9ACTN</name>
<dbReference type="RefSeq" id="WP_274042439.1">
    <property type="nucleotide sequence ID" value="NZ_JANCPR020000007.1"/>
</dbReference>
<evidence type="ECO:0000313" key="2">
    <source>
        <dbReference type="EMBL" id="MDJ1132127.1"/>
    </source>
</evidence>
<evidence type="ECO:0000259" key="1">
    <source>
        <dbReference type="Pfam" id="PF11575"/>
    </source>
</evidence>
<dbReference type="Proteomes" id="UP001214441">
    <property type="component" value="Unassembled WGS sequence"/>
</dbReference>
<reference evidence="2 3" key="1">
    <citation type="submission" date="2023-05" db="EMBL/GenBank/DDBJ databases">
        <title>Streptantibioticus silvisoli sp. nov., acidotolerant actinomycetes 1 from pine litter.</title>
        <authorList>
            <person name="Swiecimska M."/>
            <person name="Golinska P."/>
            <person name="Sangal V."/>
            <person name="Wachnowicz B."/>
            <person name="Goodfellow M."/>
        </authorList>
    </citation>
    <scope>NUCLEOTIDE SEQUENCE [LARGE SCALE GENOMIC DNA]</scope>
    <source>
        <strain evidence="2 3">DSM 42109</strain>
    </source>
</reference>
<keyword evidence="3" id="KW-1185">Reference proteome</keyword>
<dbReference type="InterPro" id="IPR024726">
    <property type="entry name" value="FhuF_C"/>
</dbReference>
<proteinExistence type="predicted"/>
<protein>
    <submittedName>
        <fullName evidence="2">(2Fe-2S)-binding protein</fullName>
    </submittedName>
</protein>
<comment type="caution">
    <text evidence="2">The sequence shown here is derived from an EMBL/GenBank/DDBJ whole genome shotgun (WGS) entry which is preliminary data.</text>
</comment>
<dbReference type="EMBL" id="JANCPR020000007">
    <property type="protein sequence ID" value="MDJ1132127.1"/>
    <property type="molecule type" value="Genomic_DNA"/>
</dbReference>
<organism evidence="2 3">
    <name type="scientific">Streptomyces iconiensis</name>
    <dbReference type="NCBI Taxonomy" id="1384038"/>
    <lineage>
        <taxon>Bacteria</taxon>
        <taxon>Bacillati</taxon>
        <taxon>Actinomycetota</taxon>
        <taxon>Actinomycetes</taxon>
        <taxon>Kitasatosporales</taxon>
        <taxon>Streptomycetaceae</taxon>
        <taxon>Streptomyces</taxon>
    </lineage>
</organism>
<evidence type="ECO:0000313" key="3">
    <source>
        <dbReference type="Proteomes" id="UP001214441"/>
    </source>
</evidence>
<dbReference type="Pfam" id="PF11575">
    <property type="entry name" value="FhuF_C"/>
    <property type="match status" value="1"/>
</dbReference>
<sequence>MTTTPALAPATAALADPFAAPLPRTYQRVIALCESLDARLVSAGPEVRPDGGELNGAAPNGTWLDGEALKGTAPKGTWPDGENLARDGEALDAFIGAEAARIRERHGHEPRRDVAASRALHDYLWSVSLLISGAWYLERRVPRLAPGEVGLDCAAGVFEILPGTDFACLPDDPAASAPGARVVAHEEALRAELRSAVADHVGPLLTAIGPRVRRGARALWGMVADDLVSGIWYLGRTLGEEERAVSAAAQLLPAAAPPFPGGAGFRELAGSGGRRYRTRTRLGCCMYYTLDAAEACLTCPRTCDAERVRRLESEC</sequence>
<gene>
    <name evidence="2" type="ORF">NMN56_009225</name>
</gene>